<name>A0A8J6L8R0_TENMO</name>
<feature type="transmembrane region" description="Helical" evidence="6">
    <location>
        <begin position="54"/>
        <end position="75"/>
    </location>
</feature>
<keyword evidence="2 6" id="KW-0812">Transmembrane</keyword>
<dbReference type="InterPro" id="IPR036390">
    <property type="entry name" value="WH_DNA-bd_sf"/>
</dbReference>
<feature type="compositionally biased region" description="Low complexity" evidence="5">
    <location>
        <begin position="564"/>
        <end position="578"/>
    </location>
</feature>
<dbReference type="GO" id="GO:0030514">
    <property type="term" value="P:negative regulation of BMP signaling pathway"/>
    <property type="evidence" value="ECO:0007669"/>
    <property type="project" value="TreeGrafter"/>
</dbReference>
<dbReference type="AlphaFoldDB" id="A0A8J6L8R0"/>
<reference evidence="8" key="1">
    <citation type="journal article" date="2020" name="J Insects Food Feed">
        <title>The yellow mealworm (Tenebrio molitor) genome: a resource for the emerging insects as food and feed industry.</title>
        <authorList>
            <person name="Eriksson T."/>
            <person name="Andere A."/>
            <person name="Kelstrup H."/>
            <person name="Emery V."/>
            <person name="Picard C."/>
        </authorList>
    </citation>
    <scope>NUCLEOTIDE SEQUENCE</scope>
    <source>
        <strain evidence="8">Stoneville</strain>
        <tissue evidence="8">Whole head</tissue>
    </source>
</reference>
<dbReference type="PANTHER" id="PTHR22829:SF5">
    <property type="entry name" value="INTEGRAL MEMBRANE PROTEIN GPR155"/>
    <property type="match status" value="1"/>
</dbReference>
<dbReference type="CDD" id="cd04443">
    <property type="entry name" value="DEP_GPR155"/>
    <property type="match status" value="1"/>
</dbReference>
<feature type="transmembrane region" description="Helical" evidence="6">
    <location>
        <begin position="484"/>
        <end position="503"/>
    </location>
</feature>
<dbReference type="PROSITE" id="PS50186">
    <property type="entry name" value="DEP"/>
    <property type="match status" value="1"/>
</dbReference>
<feature type="transmembrane region" description="Helical" evidence="6">
    <location>
        <begin position="693"/>
        <end position="714"/>
    </location>
</feature>
<feature type="transmembrane region" description="Helical" evidence="6">
    <location>
        <begin position="168"/>
        <end position="189"/>
    </location>
</feature>
<dbReference type="EMBL" id="JABDTM020027787">
    <property type="protein sequence ID" value="KAH0809993.1"/>
    <property type="molecule type" value="Genomic_DNA"/>
</dbReference>
<feature type="transmembrane region" description="Helical" evidence="6">
    <location>
        <begin position="289"/>
        <end position="308"/>
    </location>
</feature>
<organism evidence="8 9">
    <name type="scientific">Tenebrio molitor</name>
    <name type="common">Yellow mealworm beetle</name>
    <dbReference type="NCBI Taxonomy" id="7067"/>
    <lineage>
        <taxon>Eukaryota</taxon>
        <taxon>Metazoa</taxon>
        <taxon>Ecdysozoa</taxon>
        <taxon>Arthropoda</taxon>
        <taxon>Hexapoda</taxon>
        <taxon>Insecta</taxon>
        <taxon>Pterygota</taxon>
        <taxon>Neoptera</taxon>
        <taxon>Endopterygota</taxon>
        <taxon>Coleoptera</taxon>
        <taxon>Polyphaga</taxon>
        <taxon>Cucujiformia</taxon>
        <taxon>Tenebrionidae</taxon>
        <taxon>Tenebrio</taxon>
    </lineage>
</organism>
<feature type="compositionally biased region" description="Polar residues" evidence="5">
    <location>
        <begin position="580"/>
        <end position="593"/>
    </location>
</feature>
<gene>
    <name evidence="8" type="ORF">GEV33_012798</name>
</gene>
<dbReference type="InterPro" id="IPR036388">
    <property type="entry name" value="WH-like_DNA-bd_sf"/>
</dbReference>
<feature type="transmembrane region" description="Helical" evidence="6">
    <location>
        <begin position="328"/>
        <end position="348"/>
    </location>
</feature>
<protein>
    <recommendedName>
        <fullName evidence="7">DEP domain-containing protein</fullName>
    </recommendedName>
</protein>
<comment type="subcellular location">
    <subcellularLocation>
        <location evidence="1">Membrane</location>
        <topology evidence="1">Multi-pass membrane protein</topology>
    </subcellularLocation>
</comment>
<evidence type="ECO:0000313" key="9">
    <source>
        <dbReference type="Proteomes" id="UP000719412"/>
    </source>
</evidence>
<dbReference type="InterPro" id="IPR004776">
    <property type="entry name" value="Mem_transp_PIN-like"/>
</dbReference>
<feature type="transmembrane region" description="Helical" evidence="6">
    <location>
        <begin position="456"/>
        <end position="472"/>
    </location>
</feature>
<evidence type="ECO:0000256" key="2">
    <source>
        <dbReference type="ARBA" id="ARBA00022692"/>
    </source>
</evidence>
<feature type="transmembrane region" description="Helical" evidence="6">
    <location>
        <begin position="24"/>
        <end position="42"/>
    </location>
</feature>
<feature type="transmembrane region" description="Helical" evidence="6">
    <location>
        <begin position="430"/>
        <end position="450"/>
    </location>
</feature>
<dbReference type="PANTHER" id="PTHR22829">
    <property type="entry name" value="DEP DOMAIN PROTEIN"/>
    <property type="match status" value="1"/>
</dbReference>
<dbReference type="SMART" id="SM00049">
    <property type="entry name" value="DEP"/>
    <property type="match status" value="1"/>
</dbReference>
<dbReference type="Gene3D" id="1.10.10.10">
    <property type="entry name" value="Winged helix-like DNA-binding domain superfamily/Winged helix DNA-binding domain"/>
    <property type="match status" value="1"/>
</dbReference>
<evidence type="ECO:0000259" key="7">
    <source>
        <dbReference type="PROSITE" id="PS50186"/>
    </source>
</evidence>
<dbReference type="InterPro" id="IPR037368">
    <property type="entry name" value="GPR155_DEP"/>
</dbReference>
<feature type="transmembrane region" description="Helical" evidence="6">
    <location>
        <begin position="81"/>
        <end position="106"/>
    </location>
</feature>
<keyword evidence="9" id="KW-1185">Reference proteome</keyword>
<evidence type="ECO:0000256" key="5">
    <source>
        <dbReference type="SAM" id="MobiDB-lite"/>
    </source>
</evidence>
<accession>A0A8J6L8R0</accession>
<keyword evidence="3 6" id="KW-1133">Transmembrane helix</keyword>
<comment type="caution">
    <text evidence="8">The sequence shown here is derived from an EMBL/GenBank/DDBJ whole genome shotgun (WGS) entry which is preliminary data.</text>
</comment>
<dbReference type="InterPro" id="IPR051832">
    <property type="entry name" value="mTOR-Rac_regulators"/>
</dbReference>
<feature type="region of interest" description="Disordered" evidence="5">
    <location>
        <begin position="564"/>
        <end position="600"/>
    </location>
</feature>
<feature type="transmembrane region" description="Helical" evidence="6">
    <location>
        <begin position="355"/>
        <end position="377"/>
    </location>
</feature>
<evidence type="ECO:0000256" key="4">
    <source>
        <dbReference type="ARBA" id="ARBA00023136"/>
    </source>
</evidence>
<reference evidence="8" key="2">
    <citation type="submission" date="2021-08" db="EMBL/GenBank/DDBJ databases">
        <authorList>
            <person name="Eriksson T."/>
        </authorList>
    </citation>
    <scope>NUCLEOTIDE SEQUENCE</scope>
    <source>
        <strain evidence="8">Stoneville</strain>
        <tissue evidence="8">Whole head</tissue>
    </source>
</reference>
<proteinExistence type="predicted"/>
<dbReference type="Pfam" id="PF03547">
    <property type="entry name" value="Mem_trans"/>
    <property type="match status" value="1"/>
</dbReference>
<feature type="transmembrane region" description="Helical" evidence="6">
    <location>
        <begin position="254"/>
        <end position="277"/>
    </location>
</feature>
<evidence type="ECO:0000256" key="6">
    <source>
        <dbReference type="SAM" id="Phobius"/>
    </source>
</evidence>
<feature type="transmembrane region" description="Helical" evidence="6">
    <location>
        <begin position="523"/>
        <end position="545"/>
    </location>
</feature>
<dbReference type="Proteomes" id="UP000719412">
    <property type="component" value="Unassembled WGS sequence"/>
</dbReference>
<dbReference type="Pfam" id="PF00610">
    <property type="entry name" value="DEP"/>
    <property type="match status" value="1"/>
</dbReference>
<evidence type="ECO:0000256" key="1">
    <source>
        <dbReference type="ARBA" id="ARBA00004141"/>
    </source>
</evidence>
<dbReference type="GO" id="GO:0035556">
    <property type="term" value="P:intracellular signal transduction"/>
    <property type="evidence" value="ECO:0007669"/>
    <property type="project" value="InterPro"/>
</dbReference>
<keyword evidence="4 6" id="KW-0472">Membrane</keyword>
<feature type="transmembrane region" description="Helical" evidence="6">
    <location>
        <begin position="229"/>
        <end position="248"/>
    </location>
</feature>
<dbReference type="GO" id="GO:0055085">
    <property type="term" value="P:transmembrane transport"/>
    <property type="evidence" value="ECO:0007669"/>
    <property type="project" value="InterPro"/>
</dbReference>
<dbReference type="InterPro" id="IPR000591">
    <property type="entry name" value="DEP_dom"/>
</dbReference>
<feature type="domain" description="DEP" evidence="7">
    <location>
        <begin position="803"/>
        <end position="869"/>
    </location>
</feature>
<feature type="transmembrane region" description="Helical" evidence="6">
    <location>
        <begin position="145"/>
        <end position="162"/>
    </location>
</feature>
<feature type="transmembrane region" description="Helical" evidence="6">
    <location>
        <begin position="397"/>
        <end position="418"/>
    </location>
</feature>
<dbReference type="SUPFAM" id="SSF46785">
    <property type="entry name" value="Winged helix' DNA-binding domain"/>
    <property type="match status" value="1"/>
</dbReference>
<evidence type="ECO:0000256" key="3">
    <source>
        <dbReference type="ARBA" id="ARBA00022989"/>
    </source>
</evidence>
<sequence>MNETAFKMNESAAQDASGATIENLYPALTECFAIIMCGYLAGRMNIISETEAKGINTFVGTFSLPSLIFMSLAQLDLTSVNWLFLLSILIAKSIVFSSVIVVTLLVGRPVNLGRAGIFAIFCTQSNDFAIGYPIGKFILVYKENTSLILPYFCVVAALYRNTHPDYASYLYLMAPISLAILNPISFVFMEIGRRRNGTSEDLLIDGEIVTSQSVHKQRFKMVVSVGKSICFNPIVFMTVLGVLGNLIFKHKIPCYLGGVLDVLGSAFSASALFLLGLRMVGKVHKLRGATLVVPGILIMVKLIVLPLVTREVISILHPGFNASETVDLSTYGFLYGTFPSAPTVFVFASQYLIDVDLIASAMVACTFISAPLMFVSAKMITLTKTDPSEYIKQLDSFTLDVSIIATVACCWVIFVFVLTKKITRLPHKITACLIISQLISCLGAILWNTLNQKEGIAGFIQSSLFIIGVYSTRSLCYVLKLQPLFFLAGWGLPVCITVILLLFESKKQLPLDKRNPNFVYGTPQAIIAVTLLVLCFILTVGCLILQQRHRRRFSRYLDLAQDVSSEQEPSPSSSTEAETNIESPNPGTSSDSGISPGKGNKCGSLPTINEGCCEESPVVDIEDLFGGTSSDIKNLLPATDDEGLCPSRFGCQGPKRQQCQGIVRQYQEQIDNDLEYIEEEPESHEPQILRHTVLLILLLCSMFVGLALSIWTLVMEQISGIYVELSFLDATLNFGQSIIVFGIFGLDMREVALPLLKLRRLVWYGANTLVLPSWHELSPETRHICDQFVTHHLQSCRNAIASDKRWRIKVYRKVFTGHKFVDWLIEVGLARDRGEAVNYARHLIEGKVLKHINGVYHFYDRNLLYSFVYGTESRSKGSNDLVHV</sequence>
<dbReference type="GO" id="GO:0016020">
    <property type="term" value="C:membrane"/>
    <property type="evidence" value="ECO:0007669"/>
    <property type="project" value="UniProtKB-SubCell"/>
</dbReference>
<evidence type="ECO:0000313" key="8">
    <source>
        <dbReference type="EMBL" id="KAH0809993.1"/>
    </source>
</evidence>